<sequence>MKILITGATGFIGNHLLKELLKDTKNEIIATSRDIEKAKKYEWFSKVKYISYDLNSQEELNLFEYFDKPDKVIHLAWDGLPNYNDLIHIEKNLFNNYNFIKNIISNGLKDITITGTCFEYGLINGCLNEELKTNPSNSYGIAKDSLRKFIEELKKQYDFNYKWIRLFYIYGEGQGEKSILSLLDKAIQNNEKEFNMSGGEQLRDYLNIKNVVKNILLISNQTLFSNQIINCCNGKPISIRKLVENHLNKKEYNIKLNLGFYSYPNHEPMAFWGDNTKLNLIKKGRK</sequence>
<proteinExistence type="inferred from homology"/>
<dbReference type="Pfam" id="PF01370">
    <property type="entry name" value="Epimerase"/>
    <property type="match status" value="1"/>
</dbReference>
<gene>
    <name evidence="3" type="ORF">RMQ66_06785</name>
</gene>
<dbReference type="InterPro" id="IPR036291">
    <property type="entry name" value="NAD(P)-bd_dom_sf"/>
</dbReference>
<dbReference type="CDD" id="cd08946">
    <property type="entry name" value="SDR_e"/>
    <property type="match status" value="1"/>
</dbReference>
<accession>A0AA96DY79</accession>
<dbReference type="EMBL" id="CP134842">
    <property type="protein sequence ID" value="WNL35395.1"/>
    <property type="molecule type" value="Genomic_DNA"/>
</dbReference>
<protein>
    <submittedName>
        <fullName evidence="3">NAD(P)-dependent oxidoreductase</fullName>
    </submittedName>
</protein>
<dbReference type="SUPFAM" id="SSF51735">
    <property type="entry name" value="NAD(P)-binding Rossmann-fold domains"/>
    <property type="match status" value="1"/>
</dbReference>
<reference evidence="3" key="1">
    <citation type="submission" date="2023-09" db="EMBL/GenBank/DDBJ databases">
        <title>Arcobacter tbilisiensis sp. nov. isolated from chicken meat in Tbilisi, Georgia.</title>
        <authorList>
            <person name="Matthias R."/>
            <person name="Zautner A.E."/>
        </authorList>
    </citation>
    <scope>NUCLEOTIDE SEQUENCE</scope>
    <source>
        <strain evidence="3">LEO 65</strain>
    </source>
</reference>
<dbReference type="InterPro" id="IPR001509">
    <property type="entry name" value="Epimerase_deHydtase"/>
</dbReference>
<organism evidence="3">
    <name type="scientific">Arcobacter sp. AZ-2023</name>
    <dbReference type="NCBI Taxonomy" id="3074453"/>
    <lineage>
        <taxon>Bacteria</taxon>
        <taxon>Pseudomonadati</taxon>
        <taxon>Campylobacterota</taxon>
        <taxon>Epsilonproteobacteria</taxon>
        <taxon>Campylobacterales</taxon>
        <taxon>Arcobacteraceae</taxon>
        <taxon>Arcobacter</taxon>
    </lineage>
</organism>
<comment type="similarity">
    <text evidence="1">Belongs to the NAD(P)-dependent epimerase/dehydratase family.</text>
</comment>
<dbReference type="AlphaFoldDB" id="A0AA96DY79"/>
<name>A0AA96DY79_9BACT</name>
<feature type="domain" description="NAD-dependent epimerase/dehydratase" evidence="2">
    <location>
        <begin position="3"/>
        <end position="231"/>
    </location>
</feature>
<dbReference type="Gene3D" id="3.40.50.720">
    <property type="entry name" value="NAD(P)-binding Rossmann-like Domain"/>
    <property type="match status" value="1"/>
</dbReference>
<evidence type="ECO:0000259" key="2">
    <source>
        <dbReference type="Pfam" id="PF01370"/>
    </source>
</evidence>
<evidence type="ECO:0000256" key="1">
    <source>
        <dbReference type="ARBA" id="ARBA00007637"/>
    </source>
</evidence>
<dbReference type="PANTHER" id="PTHR43000">
    <property type="entry name" value="DTDP-D-GLUCOSE 4,6-DEHYDRATASE-RELATED"/>
    <property type="match status" value="1"/>
</dbReference>
<evidence type="ECO:0000313" key="3">
    <source>
        <dbReference type="EMBL" id="WNL35395.1"/>
    </source>
</evidence>